<reference evidence="1" key="1">
    <citation type="submission" date="2023-04" db="EMBL/GenBank/DDBJ databases">
        <title>A chromosome-level genome assembly of the parasitoid wasp Eretmocerus hayati.</title>
        <authorList>
            <person name="Zhong Y."/>
            <person name="Liu S."/>
            <person name="Liu Y."/>
        </authorList>
    </citation>
    <scope>NUCLEOTIDE SEQUENCE</scope>
    <source>
        <strain evidence="1">ZJU_SS_LIU_2023</strain>
    </source>
</reference>
<protein>
    <submittedName>
        <fullName evidence="1">Uncharacterized protein</fullName>
    </submittedName>
</protein>
<dbReference type="Proteomes" id="UP001239111">
    <property type="component" value="Chromosome 2"/>
</dbReference>
<dbReference type="EMBL" id="CM056742">
    <property type="protein sequence ID" value="KAJ8677035.1"/>
    <property type="molecule type" value="Genomic_DNA"/>
</dbReference>
<keyword evidence="2" id="KW-1185">Reference proteome</keyword>
<sequence length="562" mass="63077">MSGESNEVEKGYKKEFKSNAGTYKTCFVPECRNTTARTPTKVFLSVPTCTAKRKLWFDAIGHPERKKAKSTYCCEDHFDLRTDLENYLPWLLTGANKKLRDHVVPRALVQGFTNLERVSTPILSNAEEGVSLVTNFDTSIPLEETSSLLSSQNGVGVDVDQTITNCYIEKENAYTDTSDLIKVYTKCIQIEPIKGISVGIQCDMKDITEPSINPVPDVLTSALKRLTVSEDLNETIDSIPSNILDTDSSYEPSKEECTSTSGDRKLQLELLKENIFEKHTKLLIQADPLAFLGVPKDCMFVLDLLCEVSSVSLRDIYFVLKKIRTNLSFSILASEFGISASWAGKIFSKNVHIIAKFLEQFIVWPSKRDIQLNLPIPFRYRYANVQSIIDCFEIEIEKPSNAMNQSMSWSQYKGCNTYKGFISVSGDGLINFVSDGVGGRCSDISIVENCGYLDVLTPRCSVMADRGFKGLDTLLQEKNCNLIRPPSVSKDVKCSKDEVKLTKQIASLRIHVERVINRIRNFQLLDIHSRVDNHLLPHLDSMVKIACGLVNLQTTIIKQTEV</sequence>
<organism evidence="1 2">
    <name type="scientific">Eretmocerus hayati</name>
    <dbReference type="NCBI Taxonomy" id="131215"/>
    <lineage>
        <taxon>Eukaryota</taxon>
        <taxon>Metazoa</taxon>
        <taxon>Ecdysozoa</taxon>
        <taxon>Arthropoda</taxon>
        <taxon>Hexapoda</taxon>
        <taxon>Insecta</taxon>
        <taxon>Pterygota</taxon>
        <taxon>Neoptera</taxon>
        <taxon>Endopterygota</taxon>
        <taxon>Hymenoptera</taxon>
        <taxon>Apocrita</taxon>
        <taxon>Proctotrupomorpha</taxon>
        <taxon>Chalcidoidea</taxon>
        <taxon>Aphelinidae</taxon>
        <taxon>Aphelininae</taxon>
        <taxon>Eretmocerus</taxon>
    </lineage>
</organism>
<gene>
    <name evidence="1" type="ORF">QAD02_012822</name>
</gene>
<proteinExistence type="predicted"/>
<evidence type="ECO:0000313" key="2">
    <source>
        <dbReference type="Proteomes" id="UP001239111"/>
    </source>
</evidence>
<evidence type="ECO:0000313" key="1">
    <source>
        <dbReference type="EMBL" id="KAJ8677035.1"/>
    </source>
</evidence>
<name>A0ACC2P0G4_9HYME</name>
<comment type="caution">
    <text evidence="1">The sequence shown here is derived from an EMBL/GenBank/DDBJ whole genome shotgun (WGS) entry which is preliminary data.</text>
</comment>
<accession>A0ACC2P0G4</accession>